<protein>
    <recommendedName>
        <fullName evidence="2">CUE domain-containing protein</fullName>
    </recommendedName>
</protein>
<gene>
    <name evidence="3" type="ORF">GAK35_02297</name>
</gene>
<evidence type="ECO:0000313" key="3">
    <source>
        <dbReference type="EMBL" id="KAF1043205.1"/>
    </source>
</evidence>
<dbReference type="PROSITE" id="PS51140">
    <property type="entry name" value="CUE"/>
    <property type="match status" value="1"/>
</dbReference>
<dbReference type="GO" id="GO:0043130">
    <property type="term" value="F:ubiquitin binding"/>
    <property type="evidence" value="ECO:0007669"/>
    <property type="project" value="InterPro"/>
</dbReference>
<dbReference type="CDD" id="cd14279">
    <property type="entry name" value="CUE"/>
    <property type="match status" value="1"/>
</dbReference>
<feature type="domain" description="CUE" evidence="2">
    <location>
        <begin position="476"/>
        <end position="520"/>
    </location>
</feature>
<organism evidence="3 4">
    <name type="scientific">Herbaspirillum frisingense</name>
    <dbReference type="NCBI Taxonomy" id="92645"/>
    <lineage>
        <taxon>Bacteria</taxon>
        <taxon>Pseudomonadati</taxon>
        <taxon>Pseudomonadota</taxon>
        <taxon>Betaproteobacteria</taxon>
        <taxon>Burkholderiales</taxon>
        <taxon>Oxalobacteraceae</taxon>
        <taxon>Herbaspirillum</taxon>
    </lineage>
</organism>
<feature type="compositionally biased region" description="Low complexity" evidence="1">
    <location>
        <begin position="1"/>
        <end position="17"/>
    </location>
</feature>
<dbReference type="EMBL" id="WNDX01000064">
    <property type="protein sequence ID" value="KAF1043205.1"/>
    <property type="molecule type" value="Genomic_DNA"/>
</dbReference>
<name>A0A7V8FWD9_9BURK</name>
<dbReference type="AlphaFoldDB" id="A0A7V8FWD9"/>
<evidence type="ECO:0000259" key="2">
    <source>
        <dbReference type="PROSITE" id="PS51140"/>
    </source>
</evidence>
<reference evidence="4" key="1">
    <citation type="journal article" date="2020" name="MBio">
        <title>Horizontal gene transfer to a defensive symbiont with a reduced genome amongst a multipartite beetle microbiome.</title>
        <authorList>
            <person name="Waterworth S.C."/>
            <person name="Florez L.V."/>
            <person name="Rees E.R."/>
            <person name="Hertweck C."/>
            <person name="Kaltenpoth M."/>
            <person name="Kwan J.C."/>
        </authorList>
    </citation>
    <scope>NUCLEOTIDE SEQUENCE [LARGE SCALE GENOMIC DNA]</scope>
</reference>
<accession>A0A7V8FWD9</accession>
<feature type="region of interest" description="Disordered" evidence="1">
    <location>
        <begin position="1"/>
        <end position="24"/>
    </location>
</feature>
<dbReference type="InterPro" id="IPR003892">
    <property type="entry name" value="CUE"/>
</dbReference>
<evidence type="ECO:0000256" key="1">
    <source>
        <dbReference type="SAM" id="MobiDB-lite"/>
    </source>
</evidence>
<proteinExistence type="predicted"/>
<dbReference type="Pfam" id="PF06074">
    <property type="entry name" value="Portal_Mu"/>
    <property type="match status" value="1"/>
</dbReference>
<dbReference type="InterPro" id="IPR009279">
    <property type="entry name" value="Portal_Mu"/>
</dbReference>
<comment type="caution">
    <text evidence="3">The sequence shown here is derived from an EMBL/GenBank/DDBJ whole genome shotgun (WGS) entry which is preliminary data.</text>
</comment>
<evidence type="ECO:0000313" key="4">
    <source>
        <dbReference type="Proteomes" id="UP000462435"/>
    </source>
</evidence>
<dbReference type="Proteomes" id="UP000462435">
    <property type="component" value="Unassembled WGS sequence"/>
</dbReference>
<sequence>MTISTTPSGTTNSTPTTGGDGQNAPVLNEISIVARQLILGSYDRLLPSDDTLLTRGGGNQRGLKLYDELERDPKVWEAFQKRKLALTARNWKVSPPEGDTSRAARKAADMVGAQLQELGFDQLTTTMLDATIRGLTTHEVIWRRDGAEIVLDEAIDVEPWIFQFMFKPDEDDFIFARTGVRLLTAGNYHDGEKVPQRKFLMHRFGAKYNNPWGLGLGTRLFWPVFFKRQGIQFWLAFAERFGTPVPIGKYPNNAQPGEKATLRNALRAFQQEASIMVPAGMDISLLEAARSGIDTYEKLCRYMDEQIEGIILGKANGPGSGGALASAINIDNEVRLELTKADGDLLSDSLNRSAVRWIVDYNMPGAAYPRVSRIIEEPKDVKAMAETKKVLFDMGFRPTLESIKQDFGGDYDLVPTKGAASAIAPGAVIADFADPLPPADQAAVDALLAAIAEDQLQPLMAALLAPVLKAIRESAGHQQALERLVELFPTMPLDDLQQALARAMFAMDTWGRLNGDVEAS</sequence>